<evidence type="ECO:0008006" key="2">
    <source>
        <dbReference type="Google" id="ProtNLM"/>
    </source>
</evidence>
<name>A0AAU7DAS9_9BACT</name>
<sequence length="110" mass="12126">MQDDNVLVVLKEILNWTRASSFHSVKSLLQEALPDAKSRAAFQMLDGTKSVEQVRTACKMSPNGLVALAQRCTAMGLMEVNGDKKRSRLFDLADFGLIAEEEKPEAGTKK</sequence>
<protein>
    <recommendedName>
        <fullName evidence="2">ArsR family transcriptional regulator</fullName>
    </recommendedName>
</protein>
<dbReference type="RefSeq" id="WP_348270153.1">
    <property type="nucleotide sequence ID" value="NZ_CP121195.1"/>
</dbReference>
<proteinExistence type="predicted"/>
<gene>
    <name evidence="1" type="ORF">P8936_08240</name>
</gene>
<reference evidence="1" key="1">
    <citation type="submission" date="2023-03" db="EMBL/GenBank/DDBJ databases">
        <title>Edaphobacter sp.</title>
        <authorList>
            <person name="Huber K.J."/>
            <person name="Papendorf J."/>
            <person name="Pilke C."/>
            <person name="Bunk B."/>
            <person name="Sproeer C."/>
            <person name="Pester M."/>
        </authorList>
    </citation>
    <scope>NUCLEOTIDE SEQUENCE</scope>
    <source>
        <strain evidence="1">DSM 109920</strain>
    </source>
</reference>
<dbReference type="EMBL" id="CP121195">
    <property type="protein sequence ID" value="XBH15142.1"/>
    <property type="molecule type" value="Genomic_DNA"/>
</dbReference>
<accession>A0AAU7DAS9</accession>
<evidence type="ECO:0000313" key="1">
    <source>
        <dbReference type="EMBL" id="XBH15142.1"/>
    </source>
</evidence>
<organism evidence="1">
    <name type="scientific">Edaphobacter paludis</name>
    <dbReference type="NCBI Taxonomy" id="3035702"/>
    <lineage>
        <taxon>Bacteria</taxon>
        <taxon>Pseudomonadati</taxon>
        <taxon>Acidobacteriota</taxon>
        <taxon>Terriglobia</taxon>
        <taxon>Terriglobales</taxon>
        <taxon>Acidobacteriaceae</taxon>
        <taxon>Edaphobacter</taxon>
    </lineage>
</organism>
<dbReference type="AlphaFoldDB" id="A0AAU7DAS9"/>